<dbReference type="Pfam" id="PF01764">
    <property type="entry name" value="Lipase_3"/>
    <property type="match status" value="1"/>
</dbReference>
<keyword evidence="7" id="KW-1185">Reference proteome</keyword>
<dbReference type="InterPro" id="IPR051299">
    <property type="entry name" value="AB_hydrolase_lip/est"/>
</dbReference>
<evidence type="ECO:0000256" key="2">
    <source>
        <dbReference type="ARBA" id="ARBA00022801"/>
    </source>
</evidence>
<dbReference type="InterPro" id="IPR029058">
    <property type="entry name" value="AB_hydrolase_fold"/>
</dbReference>
<dbReference type="EMBL" id="LWDG02000217">
    <property type="protein sequence ID" value="KAE8267558.1"/>
    <property type="molecule type" value="Genomic_DNA"/>
</dbReference>
<evidence type="ECO:0000313" key="7">
    <source>
        <dbReference type="Proteomes" id="UP000078113"/>
    </source>
</evidence>
<dbReference type="CDD" id="cd00519">
    <property type="entry name" value="Lipase_3"/>
    <property type="match status" value="1"/>
</dbReference>
<evidence type="ECO:0000259" key="5">
    <source>
        <dbReference type="Pfam" id="PF01764"/>
    </source>
</evidence>
<reference evidence="6" key="1">
    <citation type="submission" date="2016-04" db="EMBL/GenBank/DDBJ databases">
        <authorList>
            <person name="Nguyen H.D."/>
            <person name="Samba Siva P."/>
            <person name="Cullis J."/>
            <person name="Levesque C.A."/>
            <person name="Hambleton S."/>
        </authorList>
    </citation>
    <scope>NUCLEOTIDE SEQUENCE</scope>
    <source>
        <strain evidence="6">DAOMC 236422</strain>
    </source>
</reference>
<name>A0A8X7T4P6_9BASI</name>
<feature type="region of interest" description="Disordered" evidence="3">
    <location>
        <begin position="34"/>
        <end position="53"/>
    </location>
</feature>
<accession>A0A8X7T4P6</accession>
<reference evidence="6" key="2">
    <citation type="journal article" date="2019" name="IMA Fungus">
        <title>Genome sequencing and comparison of five Tilletia species to identify candidate genes for the detection of regulated species infecting wheat.</title>
        <authorList>
            <person name="Nguyen H.D.T."/>
            <person name="Sultana T."/>
            <person name="Kesanakurti P."/>
            <person name="Hambleton S."/>
        </authorList>
    </citation>
    <scope>NUCLEOTIDE SEQUENCE</scope>
    <source>
        <strain evidence="6">DAOMC 236422</strain>
    </source>
</reference>
<gene>
    <name evidence="6" type="ORF">A4X09_0g4788</name>
</gene>
<feature type="compositionally biased region" description="Polar residues" evidence="3">
    <location>
        <begin position="96"/>
        <end position="110"/>
    </location>
</feature>
<evidence type="ECO:0000256" key="3">
    <source>
        <dbReference type="SAM" id="MobiDB-lite"/>
    </source>
</evidence>
<evidence type="ECO:0000256" key="4">
    <source>
        <dbReference type="SAM" id="SignalP"/>
    </source>
</evidence>
<keyword evidence="1 4" id="KW-0732">Signal</keyword>
<dbReference type="SUPFAM" id="SSF53474">
    <property type="entry name" value="alpha/beta-Hydrolases"/>
    <property type="match status" value="1"/>
</dbReference>
<feature type="region of interest" description="Disordered" evidence="3">
    <location>
        <begin position="81"/>
        <end position="115"/>
    </location>
</feature>
<proteinExistence type="predicted"/>
<dbReference type="Gene3D" id="3.40.50.1820">
    <property type="entry name" value="alpha/beta hydrolase"/>
    <property type="match status" value="2"/>
</dbReference>
<comment type="caution">
    <text evidence="6">The sequence shown here is derived from an EMBL/GenBank/DDBJ whole genome shotgun (WGS) entry which is preliminary data.</text>
</comment>
<dbReference type="AlphaFoldDB" id="A0A8X7T4P6"/>
<protein>
    <recommendedName>
        <fullName evidence="5">Fungal lipase-type domain-containing protein</fullName>
    </recommendedName>
</protein>
<dbReference type="InterPro" id="IPR002921">
    <property type="entry name" value="Fungal_lipase-type"/>
</dbReference>
<feature type="domain" description="Fungal lipase-type" evidence="5">
    <location>
        <begin position="251"/>
        <end position="348"/>
    </location>
</feature>
<feature type="signal peptide" evidence="4">
    <location>
        <begin position="1"/>
        <end position="30"/>
    </location>
</feature>
<dbReference type="PANTHER" id="PTHR46640:SF1">
    <property type="entry name" value="FUNGAL LIPASE-LIKE DOMAIN-CONTAINING PROTEIN-RELATED"/>
    <property type="match status" value="1"/>
</dbReference>
<keyword evidence="2" id="KW-0378">Hydrolase</keyword>
<organism evidence="6 7">
    <name type="scientific">Tilletia walkeri</name>
    <dbReference type="NCBI Taxonomy" id="117179"/>
    <lineage>
        <taxon>Eukaryota</taxon>
        <taxon>Fungi</taxon>
        <taxon>Dikarya</taxon>
        <taxon>Basidiomycota</taxon>
        <taxon>Ustilaginomycotina</taxon>
        <taxon>Exobasidiomycetes</taxon>
        <taxon>Tilletiales</taxon>
        <taxon>Tilletiaceae</taxon>
        <taxon>Tilletia</taxon>
    </lineage>
</organism>
<dbReference type="PANTHER" id="PTHR46640">
    <property type="entry name" value="TRIACYLGLYCEROL LIPASE, PUTATIVE (AFU_ORTHOLOGUE AFUA_6G06510)-RELATED"/>
    <property type="match status" value="1"/>
</dbReference>
<evidence type="ECO:0000313" key="6">
    <source>
        <dbReference type="EMBL" id="KAE8267558.1"/>
    </source>
</evidence>
<evidence type="ECO:0000256" key="1">
    <source>
        <dbReference type="ARBA" id="ARBA00022729"/>
    </source>
</evidence>
<feature type="chain" id="PRO_5036456484" description="Fungal lipase-type domain-containing protein" evidence="4">
    <location>
        <begin position="31"/>
        <end position="358"/>
    </location>
</feature>
<sequence>MMARLRPEIALLSLFLFLATISFSVSVSSAATETGSDLLRAEPPSSRSDGFAPQARLFTPRTESSQVHLNDILSAPDPGLALGHSLSGSSEPDPMPSTTSSSANPLTNSDPPTPLPRALKQTIMNKTIMYSGAAYCPSVMAGNWTCGFYCDANPDFVLDHNGGDGAVKQRYLVGWNPRTKEIVVARQGSDLRHFVTFVYIADFLPAKLNAEARKTFSRLPETARLAFPQIRVGPLIHNVPSSLTGSRLADYALINMGFQTAWSATYVEVKAQVQAQLAAHPDAVRVFVTGHSLGATIAVLDGIALRNVVPTSVQVEVSVTGQPRVGNPVFAALLDQLVATPSENFVYHITGYQHSYVQ</sequence>
<feature type="compositionally biased region" description="Low complexity" evidence="3">
    <location>
        <begin position="81"/>
        <end position="90"/>
    </location>
</feature>
<dbReference type="GO" id="GO:0016787">
    <property type="term" value="F:hydrolase activity"/>
    <property type="evidence" value="ECO:0007669"/>
    <property type="project" value="UniProtKB-KW"/>
</dbReference>
<dbReference type="Proteomes" id="UP000078113">
    <property type="component" value="Unassembled WGS sequence"/>
</dbReference>
<dbReference type="GO" id="GO:0006629">
    <property type="term" value="P:lipid metabolic process"/>
    <property type="evidence" value="ECO:0007669"/>
    <property type="project" value="InterPro"/>
</dbReference>